<sequence length="300" mass="34095">MLGLILSIVFAPAVFFLSLVIFLATIGKTFGVRRLYIKMLLIVFEWGKQRIELHERQRSDITSSTDTEVDDDDQSCDTEQANGDITPLIARKTRTGRTRRMSRSPEEMQHQGFSLDDMMDFLNDGIEPYNAYSAICRSFELQFDVEKFEQYLQVDQTILNPAKLYGETPAPDVIFWIPPSGFYFLPYESLHGGIQFAVSASVRSRRTNRIRTYGIEHVCLQLHAVPFLPYPHTAYMESQLQAIIEDEVTQRFDAAELSSWNLLTRTTTGHQFIRAILALFAIGSMIVGTAIVGTIPASYK</sequence>
<keyword evidence="2" id="KW-0472">Membrane</keyword>
<keyword evidence="2" id="KW-0812">Transmembrane</keyword>
<dbReference type="Proteomes" id="UP001208570">
    <property type="component" value="Unassembled WGS sequence"/>
</dbReference>
<evidence type="ECO:0000256" key="2">
    <source>
        <dbReference type="SAM" id="Phobius"/>
    </source>
</evidence>
<proteinExistence type="predicted"/>
<keyword evidence="2" id="KW-1133">Transmembrane helix</keyword>
<feature type="transmembrane region" description="Helical" evidence="2">
    <location>
        <begin position="6"/>
        <end position="26"/>
    </location>
</feature>
<organism evidence="3 4">
    <name type="scientific">Paralvinella palmiformis</name>
    <dbReference type="NCBI Taxonomy" id="53620"/>
    <lineage>
        <taxon>Eukaryota</taxon>
        <taxon>Metazoa</taxon>
        <taxon>Spiralia</taxon>
        <taxon>Lophotrochozoa</taxon>
        <taxon>Annelida</taxon>
        <taxon>Polychaeta</taxon>
        <taxon>Sedentaria</taxon>
        <taxon>Canalipalpata</taxon>
        <taxon>Terebellida</taxon>
        <taxon>Terebelliformia</taxon>
        <taxon>Alvinellidae</taxon>
        <taxon>Paralvinella</taxon>
    </lineage>
</organism>
<evidence type="ECO:0000313" key="4">
    <source>
        <dbReference type="Proteomes" id="UP001208570"/>
    </source>
</evidence>
<protein>
    <submittedName>
        <fullName evidence="3">Uncharacterized protein</fullName>
    </submittedName>
</protein>
<keyword evidence="4" id="KW-1185">Reference proteome</keyword>
<feature type="transmembrane region" description="Helical" evidence="2">
    <location>
        <begin position="275"/>
        <end position="299"/>
    </location>
</feature>
<comment type="caution">
    <text evidence="3">The sequence shown here is derived from an EMBL/GenBank/DDBJ whole genome shotgun (WGS) entry which is preliminary data.</text>
</comment>
<name>A0AAD9N4T8_9ANNE</name>
<reference evidence="3" key="1">
    <citation type="journal article" date="2023" name="Mol. Biol. Evol.">
        <title>Third-Generation Sequencing Reveals the Adaptive Role of the Epigenome in Three Deep-Sea Polychaetes.</title>
        <authorList>
            <person name="Perez M."/>
            <person name="Aroh O."/>
            <person name="Sun Y."/>
            <person name="Lan Y."/>
            <person name="Juniper S.K."/>
            <person name="Young C.R."/>
            <person name="Angers B."/>
            <person name="Qian P.Y."/>
        </authorList>
    </citation>
    <scope>NUCLEOTIDE SEQUENCE</scope>
    <source>
        <strain evidence="3">P08H-3</strain>
    </source>
</reference>
<gene>
    <name evidence="3" type="ORF">LSH36_198g04016</name>
</gene>
<feature type="compositionally biased region" description="Acidic residues" evidence="1">
    <location>
        <begin position="67"/>
        <end position="76"/>
    </location>
</feature>
<evidence type="ECO:0000256" key="1">
    <source>
        <dbReference type="SAM" id="MobiDB-lite"/>
    </source>
</evidence>
<feature type="region of interest" description="Disordered" evidence="1">
    <location>
        <begin position="57"/>
        <end position="81"/>
    </location>
</feature>
<accession>A0AAD9N4T8</accession>
<evidence type="ECO:0000313" key="3">
    <source>
        <dbReference type="EMBL" id="KAK2157117.1"/>
    </source>
</evidence>
<dbReference type="AlphaFoldDB" id="A0AAD9N4T8"/>
<dbReference type="EMBL" id="JAODUP010000198">
    <property type="protein sequence ID" value="KAK2157117.1"/>
    <property type="molecule type" value="Genomic_DNA"/>
</dbReference>